<dbReference type="EMBL" id="PGVD01000073">
    <property type="protein sequence ID" value="PLR90090.1"/>
    <property type="molecule type" value="Genomic_DNA"/>
</dbReference>
<comment type="function">
    <text evidence="6">Catalyzes the transfer of a lysyl group from L-lysyl-tRNA(Lys) to membrane-bound phosphatidylglycerol (PG), which produces lysylphosphatidylglycerol (LPG), a major component of the bacterial membrane with a positive net charge. LPG synthesis contributes to bacterial virulence as it is involved in the resistance mechanism against cationic antimicrobial peptides (CAMP) produces by the host's immune system (defensins, cathelicidins) and by the competing microorganisms.</text>
</comment>
<keyword evidence="6" id="KW-0808">Transferase</keyword>
<evidence type="ECO:0000256" key="2">
    <source>
        <dbReference type="ARBA" id="ARBA00022475"/>
    </source>
</evidence>
<feature type="transmembrane region" description="Helical" evidence="6">
    <location>
        <begin position="119"/>
        <end position="140"/>
    </location>
</feature>
<dbReference type="Pfam" id="PF03706">
    <property type="entry name" value="LPG_synthase_TM"/>
    <property type="match status" value="1"/>
</dbReference>
<feature type="transmembrane region" description="Helical" evidence="6">
    <location>
        <begin position="146"/>
        <end position="165"/>
    </location>
</feature>
<comment type="subcellular location">
    <subcellularLocation>
        <location evidence="1 6">Cell membrane</location>
        <topology evidence="1 6">Multi-pass membrane protein</topology>
    </subcellularLocation>
</comment>
<name>A0ABX4T059_9BACI</name>
<evidence type="ECO:0000256" key="3">
    <source>
        <dbReference type="ARBA" id="ARBA00022692"/>
    </source>
</evidence>
<dbReference type="RefSeq" id="WP_101621556.1">
    <property type="nucleotide sequence ID" value="NZ_PGVA01000085.1"/>
</dbReference>
<keyword evidence="2" id="KW-1003">Cell membrane</keyword>
<dbReference type="PANTHER" id="PTHR39087:SF2">
    <property type="entry name" value="UPF0104 MEMBRANE PROTEIN MJ1595"/>
    <property type="match status" value="1"/>
</dbReference>
<gene>
    <name evidence="6" type="primary">mprF</name>
    <name evidence="7" type="ORF">CVD25_20205</name>
</gene>
<reference evidence="7 8" key="1">
    <citation type="submission" date="2017-12" db="EMBL/GenBank/DDBJ databases">
        <title>Comparative Functional Genomics of Dry Heat Resistant strains isolated from the Viking Spacecraft.</title>
        <authorList>
            <person name="Seuylemezian A."/>
            <person name="Cooper K."/>
            <person name="Vaishampayan P."/>
        </authorList>
    </citation>
    <scope>NUCLEOTIDE SEQUENCE [LARGE SCALE GENOMIC DNA]</scope>
    <source>
        <strain evidence="7 8">ATCC 29669</strain>
    </source>
</reference>
<comment type="catalytic activity">
    <reaction evidence="6">
        <text>L-lysyl-tRNA(Lys) + a 1,2-diacyl-sn-glycero-3-phospho-(1'-sn-glycerol) = a 1,2-diacyl-sn-glycero-3-phospho-1'-(3'-O-L-lysyl)-sn-glycerol + tRNA(Lys)</text>
        <dbReference type="Rhea" id="RHEA:10668"/>
        <dbReference type="Rhea" id="RHEA-COMP:9696"/>
        <dbReference type="Rhea" id="RHEA-COMP:9697"/>
        <dbReference type="ChEBI" id="CHEBI:64716"/>
        <dbReference type="ChEBI" id="CHEBI:75792"/>
        <dbReference type="ChEBI" id="CHEBI:78442"/>
        <dbReference type="ChEBI" id="CHEBI:78529"/>
        <dbReference type="EC" id="2.3.2.3"/>
    </reaction>
</comment>
<dbReference type="InterPro" id="IPR022791">
    <property type="entry name" value="L-PG_synthase/AglD"/>
</dbReference>
<keyword evidence="6" id="KW-0046">Antibiotic resistance</keyword>
<comment type="caution">
    <text evidence="7">The sequence shown here is derived from an EMBL/GenBank/DDBJ whole genome shotgun (WGS) entry which is preliminary data.</text>
</comment>
<dbReference type="PANTHER" id="PTHR39087">
    <property type="entry name" value="UPF0104 MEMBRANE PROTEIN MJ1595"/>
    <property type="match status" value="1"/>
</dbReference>
<feature type="transmembrane region" description="Helical" evidence="6">
    <location>
        <begin position="204"/>
        <end position="226"/>
    </location>
</feature>
<feature type="transmembrane region" description="Helical" evidence="6">
    <location>
        <begin position="277"/>
        <end position="297"/>
    </location>
</feature>
<keyword evidence="8" id="KW-1185">Reference proteome</keyword>
<dbReference type="Proteomes" id="UP000235114">
    <property type="component" value="Unassembled WGS sequence"/>
</dbReference>
<keyword evidence="4 6" id="KW-1133">Transmembrane helix</keyword>
<keyword evidence="3 6" id="KW-0812">Transmembrane</keyword>
<keyword evidence="6" id="KW-0443">Lipid metabolism</keyword>
<comment type="similarity">
    <text evidence="6">Belongs to the LPG synthase family.</text>
</comment>
<feature type="transmembrane region" description="Helical" evidence="6">
    <location>
        <begin position="7"/>
        <end position="25"/>
    </location>
</feature>
<evidence type="ECO:0000256" key="5">
    <source>
        <dbReference type="ARBA" id="ARBA00023136"/>
    </source>
</evidence>
<feature type="transmembrane region" description="Helical" evidence="6">
    <location>
        <begin position="37"/>
        <end position="61"/>
    </location>
</feature>
<evidence type="ECO:0000256" key="1">
    <source>
        <dbReference type="ARBA" id="ARBA00004651"/>
    </source>
</evidence>
<keyword evidence="5 6" id="KW-0472">Membrane</keyword>
<accession>A0ABX4T059</accession>
<evidence type="ECO:0000256" key="4">
    <source>
        <dbReference type="ARBA" id="ARBA00022989"/>
    </source>
</evidence>
<organism evidence="7 8">
    <name type="scientific">Bacillus canaveralius</name>
    <dbReference type="NCBI Taxonomy" id="1403243"/>
    <lineage>
        <taxon>Bacteria</taxon>
        <taxon>Bacillati</taxon>
        <taxon>Bacillota</taxon>
        <taxon>Bacilli</taxon>
        <taxon>Bacillales</taxon>
        <taxon>Bacillaceae</taxon>
        <taxon>Bacillus</taxon>
    </lineage>
</organism>
<evidence type="ECO:0000256" key="6">
    <source>
        <dbReference type="RuleBase" id="RU363042"/>
    </source>
</evidence>
<evidence type="ECO:0000313" key="7">
    <source>
        <dbReference type="EMBL" id="PLR90090.1"/>
    </source>
</evidence>
<protein>
    <recommendedName>
        <fullName evidence="6">Phosphatidylglycerol lysyltransferase</fullName>
        <ecNumber evidence="6">2.3.2.3</ecNumber>
    </recommendedName>
    <alternativeName>
        <fullName evidence="6">Lysylphosphatidylglycerol synthase</fullName>
    </alternativeName>
</protein>
<feature type="transmembrane region" description="Helical" evidence="6">
    <location>
        <begin position="238"/>
        <end position="257"/>
    </location>
</feature>
<dbReference type="EC" id="2.3.2.3" evidence="6"/>
<proteinExistence type="inferred from homology"/>
<sequence length="305" mass="33845">MKASFKKILAILLLLVFLMLTYYFFDWGYLSAGWKQLWHKPGIVIAVTTVYLLSFVLKAAAWKVYLNGRPRFTSCLLGLFYSLLVNHIIPVKAGDIVRAGVLPARDKHITAEEAIHSVIILRILDMACLSIIALAGIFVFDVGYKIPYLLLLFILISGLTAFIYIKKKFPAIVDRHFLLLKQAFSGFNSLSIFLLTLTSWLLEAAVLFGTVFALGGKISIFEAVWINSITIAGQVFQMTPGGIASYEAIMSFALNLVGFSLKEGYTVALLTHGIKFLFSYLAGAASLMVFPVSLKIIKTLIKRRG</sequence>
<evidence type="ECO:0000313" key="8">
    <source>
        <dbReference type="Proteomes" id="UP000235114"/>
    </source>
</evidence>
<feature type="transmembrane region" description="Helical" evidence="6">
    <location>
        <begin position="177"/>
        <end position="198"/>
    </location>
</feature>